<proteinExistence type="predicted"/>
<dbReference type="EMBL" id="BBNU01000040">
    <property type="protein sequence ID" value="GAL82684.1"/>
    <property type="molecule type" value="Genomic_DNA"/>
</dbReference>
<dbReference type="Proteomes" id="UP000029643">
    <property type="component" value="Unassembled WGS sequence"/>
</dbReference>
<evidence type="ECO:0000313" key="2">
    <source>
        <dbReference type="EMBL" id="GAL82684.1"/>
    </source>
</evidence>
<evidence type="ECO:0000313" key="3">
    <source>
        <dbReference type="Proteomes" id="UP000029643"/>
    </source>
</evidence>
<organism evidence="2 3">
    <name type="scientific">Algibacter lectus</name>
    <dbReference type="NCBI Taxonomy" id="221126"/>
    <lineage>
        <taxon>Bacteria</taxon>
        <taxon>Pseudomonadati</taxon>
        <taxon>Bacteroidota</taxon>
        <taxon>Flavobacteriia</taxon>
        <taxon>Flavobacteriales</taxon>
        <taxon>Flavobacteriaceae</taxon>
        <taxon>Algibacter</taxon>
    </lineage>
</organism>
<name>A0A090X2J2_9FLAO</name>
<keyword evidence="1" id="KW-0472">Membrane</keyword>
<gene>
    <name evidence="2" type="ORF">JCM19274_1625</name>
</gene>
<protein>
    <submittedName>
        <fullName evidence="2">Uncharacterized protein</fullName>
    </submittedName>
</protein>
<sequence length="46" mass="5407">MGNFYFYGIFIYFLIRIISAKRQLKTFEIVRACAYVLGGRGYFAND</sequence>
<comment type="caution">
    <text evidence="2">The sequence shown here is derived from an EMBL/GenBank/DDBJ whole genome shotgun (WGS) entry which is preliminary data.</text>
</comment>
<reference evidence="2 3" key="1">
    <citation type="journal article" date="2014" name="Genome Announc.">
        <title>Draft Genome Sequences of Marine Flavobacterium Algibacter lectus Strains SS8 and NR4.</title>
        <authorList>
            <person name="Takatani N."/>
            <person name="Nakanishi M."/>
            <person name="Meirelles P."/>
            <person name="Mino S."/>
            <person name="Suda W."/>
            <person name="Oshima K."/>
            <person name="Hattori M."/>
            <person name="Ohkuma M."/>
            <person name="Hosokawa M."/>
            <person name="Miyashita K."/>
            <person name="Thompson F.L."/>
            <person name="Niwa A."/>
            <person name="Sawabe T."/>
            <person name="Sawabe T."/>
        </authorList>
    </citation>
    <scope>NUCLEOTIDE SEQUENCE [LARGE SCALE GENOMIC DNA]</scope>
    <source>
        <strain evidence="3">JCM19274</strain>
    </source>
</reference>
<accession>A0A090X2J2</accession>
<dbReference type="AlphaFoldDB" id="A0A090X2J2"/>
<keyword evidence="1" id="KW-1133">Transmembrane helix</keyword>
<feature type="transmembrane region" description="Helical" evidence="1">
    <location>
        <begin position="6"/>
        <end position="24"/>
    </location>
</feature>
<keyword evidence="1" id="KW-0812">Transmembrane</keyword>
<evidence type="ECO:0000256" key="1">
    <source>
        <dbReference type="SAM" id="Phobius"/>
    </source>
</evidence>